<keyword evidence="2" id="KW-0472">Membrane</keyword>
<accession>A0A398C4C4</accession>
<dbReference type="AlphaFoldDB" id="A0A398C4C4"/>
<evidence type="ECO:0000256" key="2">
    <source>
        <dbReference type="SAM" id="Phobius"/>
    </source>
</evidence>
<keyword evidence="2" id="KW-1133">Transmembrane helix</keyword>
<dbReference type="Proteomes" id="UP000266302">
    <property type="component" value="Unassembled WGS sequence"/>
</dbReference>
<feature type="region of interest" description="Disordered" evidence="1">
    <location>
        <begin position="1"/>
        <end position="21"/>
    </location>
</feature>
<name>A0A398C4C4_9BURK</name>
<dbReference type="InterPro" id="IPR011846">
    <property type="entry name" value="Cyd_oper_YbgE"/>
</dbReference>
<keyword evidence="4" id="KW-1185">Reference proteome</keyword>
<evidence type="ECO:0008006" key="5">
    <source>
        <dbReference type="Google" id="ProtNLM"/>
    </source>
</evidence>
<reference evidence="3 4" key="1">
    <citation type="submission" date="2018-09" db="EMBL/GenBank/DDBJ databases">
        <title>Draft genome of Simplicispira sp. NY-02.</title>
        <authorList>
            <person name="Im W.T."/>
        </authorList>
    </citation>
    <scope>NUCLEOTIDE SEQUENCE [LARGE SCALE GENOMIC DNA]</scope>
    <source>
        <strain evidence="3 4">NY-02</strain>
    </source>
</reference>
<dbReference type="RefSeq" id="WP_119109611.1">
    <property type="nucleotide sequence ID" value="NZ_QXJC01000004.1"/>
</dbReference>
<gene>
    <name evidence="3" type="ORF">D3F03_11745</name>
</gene>
<dbReference type="OrthoDB" id="5298003at2"/>
<evidence type="ECO:0000256" key="1">
    <source>
        <dbReference type="SAM" id="MobiDB-lite"/>
    </source>
</evidence>
<comment type="caution">
    <text evidence="3">The sequence shown here is derived from an EMBL/GenBank/DDBJ whole genome shotgun (WGS) entry which is preliminary data.</text>
</comment>
<sequence length="104" mass="11193">MAAPASEEPALPPRADRPSTSRVHLPSLLAALAIMLVGSVYPLLLADAQGKADHALALALFWAMSAGLVRGVGFVPRWALWRWLFSGWACTFALLLAAWLRWGG</sequence>
<feature type="transmembrane region" description="Helical" evidence="2">
    <location>
        <begin position="23"/>
        <end position="44"/>
    </location>
</feature>
<organism evidence="3 4">
    <name type="scientific">Simplicispira hankyongi</name>
    <dbReference type="NCBI Taxonomy" id="2315688"/>
    <lineage>
        <taxon>Bacteria</taxon>
        <taxon>Pseudomonadati</taxon>
        <taxon>Pseudomonadota</taxon>
        <taxon>Betaproteobacteria</taxon>
        <taxon>Burkholderiales</taxon>
        <taxon>Comamonadaceae</taxon>
        <taxon>Simplicispira</taxon>
    </lineage>
</organism>
<protein>
    <recommendedName>
        <fullName evidence="5">Cyd operon protein YbgE</fullName>
    </recommendedName>
</protein>
<proteinExistence type="predicted"/>
<dbReference type="EMBL" id="QXJC01000004">
    <property type="protein sequence ID" value="RID97905.1"/>
    <property type="molecule type" value="Genomic_DNA"/>
</dbReference>
<keyword evidence="2" id="KW-0812">Transmembrane</keyword>
<evidence type="ECO:0000313" key="3">
    <source>
        <dbReference type="EMBL" id="RID97905.1"/>
    </source>
</evidence>
<dbReference type="Pfam" id="PF09600">
    <property type="entry name" value="Cyd_oper_YbgE"/>
    <property type="match status" value="1"/>
</dbReference>
<feature type="transmembrane region" description="Helical" evidence="2">
    <location>
        <begin position="81"/>
        <end position="100"/>
    </location>
</feature>
<feature type="transmembrane region" description="Helical" evidence="2">
    <location>
        <begin position="56"/>
        <end position="75"/>
    </location>
</feature>
<evidence type="ECO:0000313" key="4">
    <source>
        <dbReference type="Proteomes" id="UP000266302"/>
    </source>
</evidence>